<comment type="pathway">
    <text evidence="2">Cofactor biosynthesis; 7,8-dihydroneopterin triphosphate biosynthesis; 7,8-dihydroneopterin triphosphate from GTP: step 1/1.</text>
</comment>
<protein>
    <recommendedName>
        <fullName evidence="2">GTP cyclohydrolase FolE2</fullName>
        <ecNumber evidence="2">3.5.4.16</ecNumber>
    </recommendedName>
</protein>
<comment type="caution">
    <text evidence="3">The sequence shown here is derived from an EMBL/GenBank/DDBJ whole genome shotgun (WGS) entry which is preliminary data.</text>
</comment>
<dbReference type="AlphaFoldDB" id="A0A562JJB1"/>
<dbReference type="EC" id="3.5.4.16" evidence="2"/>
<dbReference type="Pfam" id="PF02649">
    <property type="entry name" value="GCHY-1"/>
    <property type="match status" value="1"/>
</dbReference>
<dbReference type="GeneID" id="65404981"/>
<dbReference type="NCBIfam" id="NF010200">
    <property type="entry name" value="PRK13674.1-1"/>
    <property type="match status" value="1"/>
</dbReference>
<dbReference type="HAMAP" id="MF_01527_B">
    <property type="entry name" value="GTP_cyclohydrol_B"/>
    <property type="match status" value="1"/>
</dbReference>
<dbReference type="Gene3D" id="3.10.270.10">
    <property type="entry name" value="Urate Oxidase"/>
    <property type="match status" value="1"/>
</dbReference>
<dbReference type="GO" id="GO:0003934">
    <property type="term" value="F:GTP cyclohydrolase I activity"/>
    <property type="evidence" value="ECO:0007669"/>
    <property type="project" value="UniProtKB-UniRule"/>
</dbReference>
<organism evidence="3 4">
    <name type="scientific">Cytobacillus oceanisediminis</name>
    <dbReference type="NCBI Taxonomy" id="665099"/>
    <lineage>
        <taxon>Bacteria</taxon>
        <taxon>Bacillati</taxon>
        <taxon>Bacillota</taxon>
        <taxon>Bacilli</taxon>
        <taxon>Bacillales</taxon>
        <taxon>Bacillaceae</taxon>
        <taxon>Cytobacillus</taxon>
    </lineage>
</organism>
<evidence type="ECO:0000313" key="4">
    <source>
        <dbReference type="Proteomes" id="UP000318667"/>
    </source>
</evidence>
<keyword evidence="4" id="KW-1185">Reference proteome</keyword>
<evidence type="ECO:0000256" key="2">
    <source>
        <dbReference type="HAMAP-Rule" id="MF_01527"/>
    </source>
</evidence>
<dbReference type="RefSeq" id="WP_144544037.1">
    <property type="nucleotide sequence ID" value="NZ_CBCSDC010000013.1"/>
</dbReference>
<name>A0A562JJB1_9BACI</name>
<dbReference type="InterPro" id="IPR003801">
    <property type="entry name" value="GTP_cyclohydrolase_FolE2/MptA"/>
</dbReference>
<dbReference type="UniPathway" id="UPA00848">
    <property type="reaction ID" value="UER00151"/>
</dbReference>
<dbReference type="InterPro" id="IPR022838">
    <property type="entry name" value="GTP_cyclohydrolase_FolE2"/>
</dbReference>
<dbReference type="GO" id="GO:0046654">
    <property type="term" value="P:tetrahydrofolate biosynthetic process"/>
    <property type="evidence" value="ECO:0007669"/>
    <property type="project" value="UniProtKB-UniRule"/>
</dbReference>
<accession>A0A562JJB1</accession>
<reference evidence="3 4" key="1">
    <citation type="journal article" date="2015" name="Stand. Genomic Sci.">
        <title>Genomic Encyclopedia of Bacterial and Archaeal Type Strains, Phase III: the genomes of soil and plant-associated and newly described type strains.</title>
        <authorList>
            <person name="Whitman W.B."/>
            <person name="Woyke T."/>
            <person name="Klenk H.P."/>
            <person name="Zhou Y."/>
            <person name="Lilburn T.G."/>
            <person name="Beck B.J."/>
            <person name="De Vos P."/>
            <person name="Vandamme P."/>
            <person name="Eisen J.A."/>
            <person name="Garrity G."/>
            <person name="Hugenholtz P."/>
            <person name="Kyrpides N.C."/>
        </authorList>
    </citation>
    <scope>NUCLEOTIDE SEQUENCE [LARGE SCALE GENOMIC DNA]</scope>
    <source>
        <strain evidence="3 4">CGMCC 1.10115</strain>
    </source>
</reference>
<comment type="catalytic activity">
    <reaction evidence="2">
        <text>GTP + H2O = 7,8-dihydroneopterin 3'-triphosphate + formate + H(+)</text>
        <dbReference type="Rhea" id="RHEA:17473"/>
        <dbReference type="ChEBI" id="CHEBI:15377"/>
        <dbReference type="ChEBI" id="CHEBI:15378"/>
        <dbReference type="ChEBI" id="CHEBI:15740"/>
        <dbReference type="ChEBI" id="CHEBI:37565"/>
        <dbReference type="ChEBI" id="CHEBI:58462"/>
        <dbReference type="EC" id="3.5.4.16"/>
    </reaction>
</comment>
<dbReference type="Proteomes" id="UP000318667">
    <property type="component" value="Unassembled WGS sequence"/>
</dbReference>
<keyword evidence="1 2" id="KW-0378">Hydrolase</keyword>
<comment type="similarity">
    <text evidence="2">Belongs to the GTP cyclohydrolase IV family.</text>
</comment>
<evidence type="ECO:0000313" key="3">
    <source>
        <dbReference type="EMBL" id="TWH83123.1"/>
    </source>
</evidence>
<gene>
    <name evidence="2" type="primary">folE2</name>
    <name evidence="3" type="ORF">IQ19_03857</name>
</gene>
<evidence type="ECO:0000256" key="1">
    <source>
        <dbReference type="ARBA" id="ARBA00022801"/>
    </source>
</evidence>
<dbReference type="PANTHER" id="PTHR36445:SF1">
    <property type="entry name" value="GTP CYCLOHYDROLASE MPTA"/>
    <property type="match status" value="1"/>
</dbReference>
<dbReference type="PANTHER" id="PTHR36445">
    <property type="entry name" value="GTP CYCLOHYDROLASE MPTA"/>
    <property type="match status" value="1"/>
</dbReference>
<sequence length="326" mass="37280">MNLKLPSKQERHKLFGSVQPGEKLKPAIKDEMVDLQSQKNDFLFNIDSVGISNVKIPVTINSFIEPVKQGTIAAFTLTSSIPGNQKGTNMSRFIEQLEEYRLRGFTMEQEQLYQFVSDLSARLGQKNVRVEVEFPWFYERKGPSSELSGLNHATVRMTVQQDSDKNYKISGELSCAVTTLCPCSKEISEYSAHNQRGIVKISVDPTVLSEDWKEQLLYAAESNASACIHPLLKRTDEKIVTETAYENPRFVEDMVRLVAADLYEKEWINGFTVECRNEESIHLHDAIATLTYKKKIKVEQPDIKKSGWCHLVNKFSAIDFFYEIFF</sequence>
<proteinExistence type="inferred from homology"/>
<dbReference type="EMBL" id="VLKI01000013">
    <property type="protein sequence ID" value="TWH83123.1"/>
    <property type="molecule type" value="Genomic_DNA"/>
</dbReference>
<dbReference type="OrthoDB" id="9774824at2"/>
<comment type="function">
    <text evidence="2">Converts GTP to 7,8-dihydroneopterin triphosphate.</text>
</comment>
<feature type="site" description="May be catalytically important" evidence="2">
    <location>
        <position position="181"/>
    </location>
</feature>